<dbReference type="PANTHER" id="PTHR38887:SF1">
    <property type="entry name" value="RAS MODIFICATION PROTEIN ERF4"/>
    <property type="match status" value="1"/>
</dbReference>
<reference evidence="1 2" key="1">
    <citation type="submission" date="2018-10" db="EMBL/GenBank/DDBJ databases">
        <title>Fifty Aureobasidium pullulans genomes reveal a recombining polyextremotolerant generalist.</title>
        <authorList>
            <person name="Gostincar C."/>
            <person name="Turk M."/>
            <person name="Zajc J."/>
            <person name="Gunde-Cimerman N."/>
        </authorList>
    </citation>
    <scope>NUCLEOTIDE SEQUENCE [LARGE SCALE GENOMIC DNA]</scope>
    <source>
        <strain evidence="1 2">EXF-10751</strain>
    </source>
</reference>
<dbReference type="EMBL" id="QZAN01000195">
    <property type="protein sequence ID" value="THW55333.1"/>
    <property type="molecule type" value="Genomic_DNA"/>
</dbReference>
<evidence type="ECO:0000313" key="1">
    <source>
        <dbReference type="EMBL" id="THW55333.1"/>
    </source>
</evidence>
<accession>A0A4S9K739</accession>
<comment type="caution">
    <text evidence="1">The sequence shown here is derived from an EMBL/GenBank/DDBJ whole genome shotgun (WGS) entry which is preliminary data.</text>
</comment>
<proteinExistence type="predicted"/>
<dbReference type="AlphaFoldDB" id="A0A4S9K739"/>
<gene>
    <name evidence="1" type="ORF">D6D20_09556</name>
</gene>
<sequence>MEFQEQNIFDCAFALHDGKTEHHHACARNKAIGSYHDEPELCQVRSFATFYSSKESISTDTLPELSPSPSCNDLPLQEIRLELARTIHLPIAIPRKLSLDIFQALCLSNINPEASNLFGVKHLSPFARCYPPALDSIQTPISQQVFLDFLDDLNGVFVAHPGFLAIGSSPMMSFLRVRRYMQQANQELFEPRGLRAKILTTKKMVRLIGLGATDEKGRLVLCEPDEVESSRGVADSRKNCEEKLRERLLRSLDGYVSPLSFDMSDQAVPNNTLERVLNTPSSSIDKVLMRKPSTSRKRILDSTINATIEYDARILDLGKKIQECRTRISSKSLNIDSDTKSAKEHIEVHDLRARLMGLEVEMALEKQLRNNHLREVRIAHAKTFMEVDRDENKVANRILWLVIDQA</sequence>
<dbReference type="PANTHER" id="PTHR38887">
    <property type="entry name" value="CHROMOSOME 21, WHOLE GENOME SHOTGUN SEQUENCE"/>
    <property type="match status" value="1"/>
</dbReference>
<evidence type="ECO:0000313" key="2">
    <source>
        <dbReference type="Proteomes" id="UP000310421"/>
    </source>
</evidence>
<dbReference type="Proteomes" id="UP000310421">
    <property type="component" value="Unassembled WGS sequence"/>
</dbReference>
<protein>
    <submittedName>
        <fullName evidence="1">Uncharacterized protein</fullName>
    </submittedName>
</protein>
<dbReference type="InterPro" id="IPR053221">
    <property type="entry name" value="Burnettramic_acid_biosynth"/>
</dbReference>
<name>A0A4S9K739_AURPU</name>
<organism evidence="1 2">
    <name type="scientific">Aureobasidium pullulans</name>
    <name type="common">Black yeast</name>
    <name type="synonym">Pullularia pullulans</name>
    <dbReference type="NCBI Taxonomy" id="5580"/>
    <lineage>
        <taxon>Eukaryota</taxon>
        <taxon>Fungi</taxon>
        <taxon>Dikarya</taxon>
        <taxon>Ascomycota</taxon>
        <taxon>Pezizomycotina</taxon>
        <taxon>Dothideomycetes</taxon>
        <taxon>Dothideomycetidae</taxon>
        <taxon>Dothideales</taxon>
        <taxon>Saccotheciaceae</taxon>
        <taxon>Aureobasidium</taxon>
    </lineage>
</organism>